<accession>A0ABV0LFY1</accession>
<evidence type="ECO:0008006" key="4">
    <source>
        <dbReference type="Google" id="ProtNLM"/>
    </source>
</evidence>
<feature type="signal peptide" evidence="1">
    <location>
        <begin position="1"/>
        <end position="26"/>
    </location>
</feature>
<dbReference type="EMBL" id="JBDZYD010000006">
    <property type="protein sequence ID" value="MEQ0561210.1"/>
    <property type="molecule type" value="Genomic_DNA"/>
</dbReference>
<dbReference type="PROSITE" id="PS51257">
    <property type="entry name" value="PROKAR_LIPOPROTEIN"/>
    <property type="match status" value="1"/>
</dbReference>
<sequence length="163" mass="16735">MKKLLIVAVLLLVSACGVKPTGVVTAGQAPTLRNPGSNGRGTDVILYFVIDGRLSPVTRPSGGTTDVNTALSLLLNGPSDDERASGYTTMLPRERGPIALSPGTPSAVISFPFPVTQLTQVAVSQVVCTAFAAMAVQNTYAIDGTVTISGTDGQLPSQACQAF</sequence>
<organism evidence="2 3">
    <name type="scientific">Amycolatopsis melonis</name>
    <dbReference type="NCBI Taxonomy" id="3156488"/>
    <lineage>
        <taxon>Bacteria</taxon>
        <taxon>Bacillati</taxon>
        <taxon>Actinomycetota</taxon>
        <taxon>Actinomycetes</taxon>
        <taxon>Pseudonocardiales</taxon>
        <taxon>Pseudonocardiaceae</taxon>
        <taxon>Amycolatopsis</taxon>
    </lineage>
</organism>
<evidence type="ECO:0000256" key="1">
    <source>
        <dbReference type="SAM" id="SignalP"/>
    </source>
</evidence>
<evidence type="ECO:0000313" key="2">
    <source>
        <dbReference type="EMBL" id="MEQ0561210.1"/>
    </source>
</evidence>
<gene>
    <name evidence="2" type="ORF">ABJI51_19155</name>
</gene>
<feature type="chain" id="PRO_5047339586" description="GerMN domain-containing protein" evidence="1">
    <location>
        <begin position="27"/>
        <end position="163"/>
    </location>
</feature>
<keyword evidence="1" id="KW-0732">Signal</keyword>
<evidence type="ECO:0000313" key="3">
    <source>
        <dbReference type="Proteomes" id="UP001440984"/>
    </source>
</evidence>
<name>A0ABV0LFY1_9PSEU</name>
<dbReference type="Proteomes" id="UP001440984">
    <property type="component" value="Unassembled WGS sequence"/>
</dbReference>
<proteinExistence type="predicted"/>
<comment type="caution">
    <text evidence="2">The sequence shown here is derived from an EMBL/GenBank/DDBJ whole genome shotgun (WGS) entry which is preliminary data.</text>
</comment>
<protein>
    <recommendedName>
        <fullName evidence="4">GerMN domain-containing protein</fullName>
    </recommendedName>
</protein>
<keyword evidence="3" id="KW-1185">Reference proteome</keyword>
<reference evidence="2 3" key="1">
    <citation type="submission" date="2024-05" db="EMBL/GenBank/DDBJ databases">
        <authorList>
            <person name="Zhao H."/>
            <person name="Xu Y."/>
            <person name="Lin S."/>
            <person name="Spain J.C."/>
            <person name="Zhou N.-Y."/>
        </authorList>
    </citation>
    <scope>NUCLEOTIDE SEQUENCE [LARGE SCALE GENOMIC DNA]</scope>
    <source>
        <strain evidence="2 3">NEAU-NG30</strain>
    </source>
</reference>
<dbReference type="RefSeq" id="WP_348952394.1">
    <property type="nucleotide sequence ID" value="NZ_JBDZYD010000006.1"/>
</dbReference>